<keyword evidence="3" id="KW-0808">Transferase</keyword>
<dbReference type="InterPro" id="IPR037035">
    <property type="entry name" value="GK-like_C_sf"/>
</dbReference>
<name>A0ABV2D1X9_9SPHN</name>
<organism evidence="3 4">
    <name type="scientific">Novosphingobium kalidii</name>
    <dbReference type="NCBI Taxonomy" id="3230299"/>
    <lineage>
        <taxon>Bacteria</taxon>
        <taxon>Pseudomonadati</taxon>
        <taxon>Pseudomonadota</taxon>
        <taxon>Alphaproteobacteria</taxon>
        <taxon>Sphingomonadales</taxon>
        <taxon>Sphingomonadaceae</taxon>
        <taxon>Novosphingobium</taxon>
    </lineage>
</organism>
<dbReference type="Pfam" id="PF05161">
    <property type="entry name" value="MOFRL"/>
    <property type="match status" value="1"/>
</dbReference>
<protein>
    <submittedName>
        <fullName evidence="3">Glycerate kinase</fullName>
    </submittedName>
</protein>
<dbReference type="InterPro" id="IPR007835">
    <property type="entry name" value="MOFRL"/>
</dbReference>
<dbReference type="InterPro" id="IPR039760">
    <property type="entry name" value="MOFRL_protein"/>
</dbReference>
<dbReference type="InterPro" id="IPR038614">
    <property type="entry name" value="GK_N_sf"/>
</dbReference>
<evidence type="ECO:0000313" key="3">
    <source>
        <dbReference type="EMBL" id="MET1755833.1"/>
    </source>
</evidence>
<sequence length="432" mass="43992">MSTQPVKRTSQASLADGEARLILRAMLDAAIGAADPARVIPAHLPEPPAGRCIVVGAGKASAAMAAAVEAAWPNVELSGVVAVPPGYGGGCSRITVRETAHPVPDTSSVDAAQEMMAAVHGLTSDDLVLALISGGGSAAICLPAGDLTLEDKQATNRMLLKSGLDIRTMNAIRRRLSGIKGGRLAQAAVPAKVVTLAISDIPGDDIAAIASGPTVMGDDDGADASAFLERYGSALPERVVRHLAHPYASASEPATHDVSSKLVATPADALQAAASVAVRHGIVPQILGDAVEGESSEVAQAMASRLTADCPTVFLSGGETTVTIGTGQAGRGGRNTEFALALACALQGRGDTWALAADTDGEDGQNLGAAGALIAPNTLERARSLELNPRDHLADHDSGSFFQALGDLVNTGPTRTNVNDFRAILIWPNRAG</sequence>
<reference evidence="3 4" key="1">
    <citation type="submission" date="2024-07" db="EMBL/GenBank/DDBJ databases">
        <title>Novosphingobium kalidii RD2P27.</title>
        <authorList>
            <person name="Sun J.-Q."/>
        </authorList>
    </citation>
    <scope>NUCLEOTIDE SEQUENCE [LARGE SCALE GENOMIC DNA]</scope>
    <source>
        <strain evidence="3 4">RD2P27</strain>
    </source>
</reference>
<dbReference type="Proteomes" id="UP001548713">
    <property type="component" value="Unassembled WGS sequence"/>
</dbReference>
<dbReference type="PANTHER" id="PTHR12227">
    <property type="entry name" value="GLYCERATE KINASE"/>
    <property type="match status" value="1"/>
</dbReference>
<dbReference type="Pfam" id="PF13660">
    <property type="entry name" value="DUF4147"/>
    <property type="match status" value="1"/>
</dbReference>
<dbReference type="Gene3D" id="3.40.1480.10">
    <property type="entry name" value="MOFRL domain"/>
    <property type="match status" value="1"/>
</dbReference>
<proteinExistence type="predicted"/>
<dbReference type="Gene3D" id="3.40.50.10180">
    <property type="entry name" value="Glycerate kinase, MOFRL-like N-terminal domain"/>
    <property type="match status" value="1"/>
</dbReference>
<keyword evidence="4" id="KW-1185">Reference proteome</keyword>
<feature type="domain" description="MOFRL-associated" evidence="2">
    <location>
        <begin position="23"/>
        <end position="243"/>
    </location>
</feature>
<evidence type="ECO:0000259" key="1">
    <source>
        <dbReference type="Pfam" id="PF05161"/>
    </source>
</evidence>
<dbReference type="PANTHER" id="PTHR12227:SF0">
    <property type="entry name" value="GLYCERATE KINASE"/>
    <property type="match status" value="1"/>
</dbReference>
<keyword evidence="3" id="KW-0418">Kinase</keyword>
<evidence type="ECO:0000259" key="2">
    <source>
        <dbReference type="Pfam" id="PF13660"/>
    </source>
</evidence>
<gene>
    <name evidence="3" type="ORF">ABVV53_10235</name>
</gene>
<comment type="caution">
    <text evidence="3">The sequence shown here is derived from an EMBL/GenBank/DDBJ whole genome shotgun (WGS) entry which is preliminary data.</text>
</comment>
<dbReference type="InterPro" id="IPR025286">
    <property type="entry name" value="MOFRL_assoc_dom"/>
</dbReference>
<dbReference type="GO" id="GO:0016301">
    <property type="term" value="F:kinase activity"/>
    <property type="evidence" value="ECO:0007669"/>
    <property type="project" value="UniProtKB-KW"/>
</dbReference>
<dbReference type="SUPFAM" id="SSF82544">
    <property type="entry name" value="GckA/TtuD-like"/>
    <property type="match status" value="1"/>
</dbReference>
<feature type="domain" description="MOFRL" evidence="1">
    <location>
        <begin position="313"/>
        <end position="420"/>
    </location>
</feature>
<dbReference type="EMBL" id="JBEWLY010000014">
    <property type="protein sequence ID" value="MET1755833.1"/>
    <property type="molecule type" value="Genomic_DNA"/>
</dbReference>
<evidence type="ECO:0000313" key="4">
    <source>
        <dbReference type="Proteomes" id="UP001548713"/>
    </source>
</evidence>
<dbReference type="RefSeq" id="WP_353984329.1">
    <property type="nucleotide sequence ID" value="NZ_JBEWLY010000014.1"/>
</dbReference>
<accession>A0ABV2D1X9</accession>